<dbReference type="GO" id="GO:0009289">
    <property type="term" value="C:pilus"/>
    <property type="evidence" value="ECO:0007669"/>
    <property type="project" value="UniProtKB-SubCell"/>
</dbReference>
<keyword evidence="7" id="KW-0281">Fimbrium</keyword>
<dbReference type="InterPro" id="IPR000259">
    <property type="entry name" value="Adhesion_dom_fimbrial"/>
</dbReference>
<comment type="subcellular location">
    <subcellularLocation>
        <location evidence="1">Fimbrium</location>
    </subcellularLocation>
</comment>
<dbReference type="PANTHER" id="PTHR33420">
    <property type="entry name" value="FIMBRIAL SUBUNIT ELFA-RELATED"/>
    <property type="match status" value="1"/>
</dbReference>
<feature type="domain" description="Fimbrial adhesin F17-AG lectin" evidence="9">
    <location>
        <begin position="59"/>
        <end position="203"/>
    </location>
</feature>
<proteinExistence type="inferred from homology"/>
<dbReference type="Gene3D" id="2.60.40.1090">
    <property type="entry name" value="Fimbrial-type adhesion domain"/>
    <property type="match status" value="1"/>
</dbReference>
<evidence type="ECO:0000256" key="5">
    <source>
        <dbReference type="ARBA" id="ARBA00023026"/>
    </source>
</evidence>
<keyword evidence="6" id="KW-1015">Disulfide bond</keyword>
<dbReference type="GO" id="GO:0044406">
    <property type="term" value="P:adhesion of symbiont to host"/>
    <property type="evidence" value="ECO:0007669"/>
    <property type="project" value="InterPro"/>
</dbReference>
<dbReference type="SUPFAM" id="SSF49401">
    <property type="entry name" value="Bacterial adhesins"/>
    <property type="match status" value="2"/>
</dbReference>
<dbReference type="Gene3D" id="2.60.40.1410">
    <property type="entry name" value="Bacterial adhesins - F17c-type"/>
    <property type="match status" value="1"/>
</dbReference>
<evidence type="ECO:0000256" key="4">
    <source>
        <dbReference type="ARBA" id="ARBA00022734"/>
    </source>
</evidence>
<keyword evidence="3" id="KW-0732">Signal</keyword>
<gene>
    <name evidence="10" type="ORF">BV102_00622</name>
</gene>
<evidence type="ECO:0000313" key="10">
    <source>
        <dbReference type="EMBL" id="PRJ59193.1"/>
    </source>
</evidence>
<sequence length="374" mass="41778">MWKKIIFLTGLCCYSLSSLSFERRPNGDGYHYRGSSMEYDIVTPFELGTKTTNNTIPLYSRHYSADDLPRKFDNLGNAFFANDPEKYKFVRGHNNGDNFCTELYAISNLPVIGTIDNQSIYDIGNEYIGILVYAGDTNKPVPVNGNSWQKVFNGWCTTSSQGASAKVIPVLLKQPPAGEYTIPRTEIGEIEPRRRSDSRYGEYTGNKITKFILNTFRFRVTPHTCVLTTPKDITLKLPTISQRSIATQGDEVYGGKFEIGLRCDNSSRSGLWGGIRVYSTLTDKSNVNNRSDILTLTADSSAKGIGIKLYNNWNTPALKYGPENSAKGTENQWEFSSGVQNNPSVLFRAYYVNTDGNVKPGTVKAIATYTFSYQ</sequence>
<evidence type="ECO:0000256" key="2">
    <source>
        <dbReference type="ARBA" id="ARBA00006671"/>
    </source>
</evidence>
<organism evidence="10 11">
    <name type="scientific">Haemophilus influenzae</name>
    <dbReference type="NCBI Taxonomy" id="727"/>
    <lineage>
        <taxon>Bacteria</taxon>
        <taxon>Pseudomonadati</taxon>
        <taxon>Pseudomonadota</taxon>
        <taxon>Gammaproteobacteria</taxon>
        <taxon>Pasteurellales</taxon>
        <taxon>Pasteurellaceae</taxon>
        <taxon>Haemophilus</taxon>
    </lineage>
</organism>
<keyword evidence="4" id="KW-0430">Lectin</keyword>
<evidence type="ECO:0000256" key="3">
    <source>
        <dbReference type="ARBA" id="ARBA00022729"/>
    </source>
</evidence>
<feature type="domain" description="Fimbrial-type adhesion" evidence="8">
    <location>
        <begin position="216"/>
        <end position="374"/>
    </location>
</feature>
<evidence type="ECO:0000256" key="7">
    <source>
        <dbReference type="ARBA" id="ARBA00023263"/>
    </source>
</evidence>
<dbReference type="InterPro" id="IPR015303">
    <property type="entry name" value="Fimbrial_adhesin_lectin_dom"/>
</dbReference>
<dbReference type="InterPro" id="IPR036937">
    <property type="entry name" value="Adhesion_dom_fimbrial_sf"/>
</dbReference>
<dbReference type="InterPro" id="IPR050263">
    <property type="entry name" value="Bact_Fimbrial_Adh_Pro"/>
</dbReference>
<dbReference type="PANTHER" id="PTHR33420:SF14">
    <property type="entry name" value="TYPE 1 FIMBRIN D-MANNOSE SPECIFIC ADHESIN"/>
    <property type="match status" value="1"/>
</dbReference>
<evidence type="ECO:0000259" key="8">
    <source>
        <dbReference type="Pfam" id="PF00419"/>
    </source>
</evidence>
<dbReference type="GO" id="GO:0043709">
    <property type="term" value="P:cell adhesion involved in single-species biofilm formation"/>
    <property type="evidence" value="ECO:0007669"/>
    <property type="project" value="TreeGrafter"/>
</dbReference>
<dbReference type="Proteomes" id="UP000238532">
    <property type="component" value="Unassembled WGS sequence"/>
</dbReference>
<dbReference type="Pfam" id="PF09222">
    <property type="entry name" value="Fim-adh_lectin"/>
    <property type="match status" value="1"/>
</dbReference>
<dbReference type="GO" id="GO:0030246">
    <property type="term" value="F:carbohydrate binding"/>
    <property type="evidence" value="ECO:0007669"/>
    <property type="project" value="UniProtKB-KW"/>
</dbReference>
<comment type="similarity">
    <text evidence="2">Belongs to the fimbrial protein family.</text>
</comment>
<dbReference type="EMBL" id="NEBY01000264">
    <property type="protein sequence ID" value="PRJ59193.1"/>
    <property type="molecule type" value="Genomic_DNA"/>
</dbReference>
<evidence type="ECO:0000256" key="6">
    <source>
        <dbReference type="ARBA" id="ARBA00023157"/>
    </source>
</evidence>
<keyword evidence="5" id="KW-0843">Virulence</keyword>
<evidence type="ECO:0000256" key="1">
    <source>
        <dbReference type="ARBA" id="ARBA00004561"/>
    </source>
</evidence>
<dbReference type="Pfam" id="PF00419">
    <property type="entry name" value="Fimbrial"/>
    <property type="match status" value="1"/>
</dbReference>
<accession>A0A2S9RNU7</accession>
<dbReference type="InterPro" id="IPR008966">
    <property type="entry name" value="Adhesion_dom_sf"/>
</dbReference>
<name>A0A2S9RNU7_HAEIF</name>
<protein>
    <submittedName>
        <fullName evidence="10">F17d-G fimbrial adhesin</fullName>
    </submittedName>
</protein>
<evidence type="ECO:0000259" key="9">
    <source>
        <dbReference type="Pfam" id="PF09222"/>
    </source>
</evidence>
<comment type="caution">
    <text evidence="10">The sequence shown here is derived from an EMBL/GenBank/DDBJ whole genome shotgun (WGS) entry which is preliminary data.</text>
</comment>
<evidence type="ECO:0000313" key="11">
    <source>
        <dbReference type="Proteomes" id="UP000238532"/>
    </source>
</evidence>
<dbReference type="AlphaFoldDB" id="A0A2S9RNU7"/>
<reference evidence="10 11" key="1">
    <citation type="submission" date="2017-04" db="EMBL/GenBank/DDBJ databases">
        <title>Haemophilus influenzae in COPD genome sequencing project.</title>
        <authorList>
            <person name="Murphy T.F."/>
            <person name="Kong Y."/>
            <person name="Nadendla S."/>
            <person name="Tettelin H."/>
            <person name="Pettigrew M."/>
        </authorList>
    </citation>
    <scope>NUCLEOTIDE SEQUENCE [LARGE SCALE GENOMIC DNA]</scope>
    <source>
        <strain evidence="10 11">56P127H1</strain>
    </source>
</reference>